<dbReference type="PANTHER" id="PTHR12138:SF133">
    <property type="entry name" value="SECRETED PROTEIN"/>
    <property type="match status" value="1"/>
</dbReference>
<sequence length="117" mass="12798">MCHHTRLTFVFLVETGFHQVGQTALELLTSSNLPSSPSQSAGITGMRHHAQPYYLFFQTGSHSVTQAGGQWHDHTSLCVVLINLQGSGDAPTSASQVAGTTGMRHHTQLILKFFFFL</sequence>
<reference evidence="1" key="3">
    <citation type="submission" date="2025-08" db="UniProtKB">
        <authorList>
            <consortium name="Ensembl"/>
        </authorList>
    </citation>
    <scope>IDENTIFICATION</scope>
    <source>
        <strain evidence="1">17573</strain>
    </source>
</reference>
<evidence type="ECO:0000313" key="2">
    <source>
        <dbReference type="Proteomes" id="UP000006718"/>
    </source>
</evidence>
<dbReference type="Bgee" id="ENSMMUG00000056302">
    <property type="expression patterns" value="Expressed in fibroblast and 13 other cell types or tissues"/>
</dbReference>
<dbReference type="Proteomes" id="UP000006718">
    <property type="component" value="Chromosome 9"/>
</dbReference>
<reference evidence="2" key="1">
    <citation type="journal article" date="2007" name="Science">
        <title>Evolutionary and biomedical insights from the rhesus macaque genome.</title>
        <authorList>
            <person name="Gibbs R.A."/>
            <person name="Rogers J."/>
            <person name="Katze M.G."/>
            <person name="Bumgarner R."/>
            <person name="Weinstock G.M."/>
            <person name="Mardis E.R."/>
            <person name="Remington K.A."/>
            <person name="Strausberg R.L."/>
            <person name="Venter J.C."/>
            <person name="Wilson R.K."/>
            <person name="Batzer M.A."/>
            <person name="Bustamante C.D."/>
            <person name="Eichler E.E."/>
            <person name="Hahn M.W."/>
            <person name="Hardison R.C."/>
            <person name="Makova K.D."/>
            <person name="Miller W."/>
            <person name="Milosavljevic A."/>
            <person name="Palermo R.E."/>
            <person name="Siepel A."/>
            <person name="Sikela J.M."/>
            <person name="Attaway T."/>
            <person name="Bell S."/>
            <person name="Bernard K.E."/>
            <person name="Buhay C.J."/>
            <person name="Chandrabose M.N."/>
            <person name="Dao M."/>
            <person name="Davis C."/>
            <person name="Delehaunty K.D."/>
            <person name="Ding Y."/>
            <person name="Dinh H.H."/>
            <person name="Dugan-Rocha S."/>
            <person name="Fulton L.A."/>
            <person name="Gabisi R.A."/>
            <person name="Garner T.T."/>
            <person name="Godfrey J."/>
            <person name="Hawes A.C."/>
            <person name="Hernandez J."/>
            <person name="Hines S."/>
            <person name="Holder M."/>
            <person name="Hume J."/>
            <person name="Jhangiani S.N."/>
            <person name="Joshi V."/>
            <person name="Khan Z.M."/>
            <person name="Kirkness E.F."/>
            <person name="Cree A."/>
            <person name="Fowler R.G."/>
            <person name="Lee S."/>
            <person name="Lewis L.R."/>
            <person name="Li Z."/>
            <person name="Liu Y.-S."/>
            <person name="Moore S.M."/>
            <person name="Muzny D."/>
            <person name="Nazareth L.V."/>
            <person name="Ngo D.N."/>
            <person name="Okwuonu G.O."/>
            <person name="Pai G."/>
            <person name="Parker D."/>
            <person name="Paul H.A."/>
            <person name="Pfannkoch C."/>
            <person name="Pohl C.S."/>
            <person name="Rogers Y.-H.C."/>
            <person name="Ruiz S.J."/>
            <person name="Sabo A."/>
            <person name="Santibanez J."/>
            <person name="Schneider B.W."/>
            <person name="Smith S.M."/>
            <person name="Sodergren E."/>
            <person name="Svatek A.F."/>
            <person name="Utterback T.R."/>
            <person name="Vattathil S."/>
            <person name="Warren W."/>
            <person name="White C.S."/>
            <person name="Chinwalla A.T."/>
            <person name="Feng Y."/>
            <person name="Halpern A.L."/>
            <person name="Hillier L.W."/>
            <person name="Huang X."/>
            <person name="Minx P."/>
            <person name="Nelson J.O."/>
            <person name="Pepin K.H."/>
            <person name="Qin X."/>
            <person name="Sutton G.G."/>
            <person name="Venter E."/>
            <person name="Walenz B.P."/>
            <person name="Wallis J.W."/>
            <person name="Worley K.C."/>
            <person name="Yang S.-P."/>
            <person name="Jones S.M."/>
            <person name="Marra M.A."/>
            <person name="Rocchi M."/>
            <person name="Schein J.E."/>
            <person name="Baertsch R."/>
            <person name="Clarke L."/>
            <person name="Csuros M."/>
            <person name="Glasscock J."/>
            <person name="Harris R.A."/>
            <person name="Havlak P."/>
            <person name="Jackson A.R."/>
            <person name="Jiang H."/>
            <person name="Liu Y."/>
            <person name="Messina D.N."/>
            <person name="Shen Y."/>
            <person name="Song H.X.-Z."/>
            <person name="Wylie T."/>
            <person name="Zhang L."/>
            <person name="Birney E."/>
            <person name="Han K."/>
            <person name="Konkel M.K."/>
            <person name="Lee J."/>
            <person name="Smit A.F.A."/>
            <person name="Ullmer B."/>
            <person name="Wang H."/>
            <person name="Xing J."/>
            <person name="Burhans R."/>
            <person name="Cheng Z."/>
            <person name="Karro J.E."/>
            <person name="Ma J."/>
            <person name="Raney B."/>
            <person name="She X."/>
            <person name="Cox M.J."/>
            <person name="Demuth J.P."/>
            <person name="Dumas L.J."/>
            <person name="Han S.-G."/>
            <person name="Hopkins J."/>
            <person name="Karimpour-Fard A."/>
            <person name="Kim Y.H."/>
            <person name="Pollack J.R."/>
            <person name="Vinar T."/>
            <person name="Addo-Quaye C."/>
            <person name="Degenhardt J."/>
            <person name="Denby A."/>
            <person name="Hubisz M.J."/>
            <person name="Indap A."/>
            <person name="Kosiol C."/>
            <person name="Lahn B.T."/>
            <person name="Lawson H.A."/>
            <person name="Marklein A."/>
            <person name="Nielsen R."/>
            <person name="Vallender E.J."/>
            <person name="Clark A.G."/>
            <person name="Ferguson B."/>
            <person name="Hernandez R.D."/>
            <person name="Hirani K."/>
            <person name="Kehrer-Sawatzki H."/>
            <person name="Kolb J."/>
            <person name="Patil S."/>
            <person name="Pu L.-L."/>
            <person name="Ren Y."/>
            <person name="Smith D.G."/>
            <person name="Wheeler D.A."/>
            <person name="Schenck I."/>
            <person name="Ball E.V."/>
            <person name="Chen R."/>
            <person name="Cooper D.N."/>
            <person name="Giardine B."/>
            <person name="Hsu F."/>
            <person name="Kent W.J."/>
            <person name="Lesk A."/>
            <person name="Nelson D.L."/>
            <person name="O'brien W.E."/>
            <person name="Pruefer K."/>
            <person name="Stenson P.D."/>
            <person name="Wallace J.C."/>
            <person name="Ke H."/>
            <person name="Liu X.-M."/>
            <person name="Wang P."/>
            <person name="Xiang A.P."/>
            <person name="Yang F."/>
            <person name="Barber G.P."/>
            <person name="Haussler D."/>
            <person name="Karolchik D."/>
            <person name="Kern A.D."/>
            <person name="Kuhn R.M."/>
            <person name="Smith K.E."/>
            <person name="Zwieg A.S."/>
        </authorList>
    </citation>
    <scope>NUCLEOTIDE SEQUENCE [LARGE SCALE GENOMIC DNA]</scope>
    <source>
        <strain evidence="2">17573</strain>
    </source>
</reference>
<proteinExistence type="predicted"/>
<reference evidence="1" key="2">
    <citation type="submission" date="2019-01" db="EMBL/GenBank/DDBJ databases">
        <authorList>
            <person name="Graves T."/>
            <person name="Eichler E.E."/>
            <person name="Wilson R.K."/>
        </authorList>
    </citation>
    <scope>NUCLEOTIDE SEQUENCE [LARGE SCALE GENOMIC DNA]</scope>
    <source>
        <strain evidence="1">17573</strain>
    </source>
</reference>
<organism evidence="1 2">
    <name type="scientific">Macaca mulatta</name>
    <name type="common">Rhesus macaque</name>
    <dbReference type="NCBI Taxonomy" id="9544"/>
    <lineage>
        <taxon>Eukaryota</taxon>
        <taxon>Metazoa</taxon>
        <taxon>Chordata</taxon>
        <taxon>Craniata</taxon>
        <taxon>Vertebrata</taxon>
        <taxon>Euteleostomi</taxon>
        <taxon>Mammalia</taxon>
        <taxon>Eutheria</taxon>
        <taxon>Euarchontoglires</taxon>
        <taxon>Primates</taxon>
        <taxon>Haplorrhini</taxon>
        <taxon>Catarrhini</taxon>
        <taxon>Cercopithecidae</taxon>
        <taxon>Cercopithecinae</taxon>
        <taxon>Macaca</taxon>
    </lineage>
</organism>
<dbReference type="Ensembl" id="ENSMMUT00000107029.1">
    <property type="protein sequence ID" value="ENSMMUP00000064307.1"/>
    <property type="gene ID" value="ENSMMUG00000056302.1"/>
</dbReference>
<reference evidence="1" key="4">
    <citation type="submission" date="2025-09" db="UniProtKB">
        <authorList>
            <consortium name="Ensembl"/>
        </authorList>
    </citation>
    <scope>IDENTIFICATION</scope>
    <source>
        <strain evidence="1">17573</strain>
    </source>
</reference>
<dbReference type="GeneTree" id="ENSGT01120000271815"/>
<dbReference type="PANTHER" id="PTHR12138">
    <property type="entry name" value="PRIMATE-EXPANDED PROTEIN FAMILY"/>
    <property type="match status" value="1"/>
</dbReference>
<dbReference type="VEuPathDB" id="HostDB:ENSMMUG00000056302"/>
<dbReference type="AlphaFoldDB" id="A0A5F7ZI61"/>
<dbReference type="PRINTS" id="PR02045">
    <property type="entry name" value="F138DOMAIN"/>
</dbReference>
<evidence type="ECO:0000313" key="1">
    <source>
        <dbReference type="Ensembl" id="ENSMMUP00000064307.1"/>
    </source>
</evidence>
<keyword evidence="2" id="KW-1185">Reference proteome</keyword>
<protein>
    <submittedName>
        <fullName evidence="1">Uncharacterized protein</fullName>
    </submittedName>
</protein>
<dbReference type="InParanoid" id="A0A5F7ZI61"/>
<accession>A0A5F7ZI61</accession>
<name>A0A5F7ZI61_MACMU</name>